<dbReference type="RefSeq" id="WP_338604148.1">
    <property type="nucleotide sequence ID" value="NZ_AP028679.1"/>
</dbReference>
<dbReference type="AlphaFoldDB" id="A0AAU9EI85"/>
<reference evidence="2" key="1">
    <citation type="journal article" date="2023" name="Arch. Microbiol.">
        <title>Desulfoferula mesophilus gen. nov. sp. nov., a mesophilic sulfate-reducing bacterium isolated from a brackish lake sediment.</title>
        <authorList>
            <person name="Watanabe T."/>
            <person name="Yabe T."/>
            <person name="Tsuji J.M."/>
            <person name="Fukui M."/>
        </authorList>
    </citation>
    <scope>NUCLEOTIDE SEQUENCE [LARGE SCALE GENOMIC DNA]</scope>
    <source>
        <strain evidence="2">12FAK</strain>
    </source>
</reference>
<gene>
    <name evidence="1" type="ORF">FAK_00650</name>
</gene>
<organism evidence="1 2">
    <name type="scientific">Desulfoferula mesophila</name>
    <dbReference type="NCBI Taxonomy" id="3058419"/>
    <lineage>
        <taxon>Bacteria</taxon>
        <taxon>Pseudomonadati</taxon>
        <taxon>Thermodesulfobacteriota</taxon>
        <taxon>Desulfarculia</taxon>
        <taxon>Desulfarculales</taxon>
        <taxon>Desulfarculaceae</taxon>
        <taxon>Desulfoferula</taxon>
    </lineage>
</organism>
<evidence type="ECO:0000313" key="1">
    <source>
        <dbReference type="EMBL" id="BEQ12999.1"/>
    </source>
</evidence>
<keyword evidence="2" id="KW-1185">Reference proteome</keyword>
<proteinExistence type="predicted"/>
<sequence>MPKTTNMIARELARLSSDCSFLLTHLIRKSDDKNNGNPKNVLRSILGLNNNPSNPILKASLVGWYAAAANANIYNPLTGKFDGKHNSSAVCFTESTLPGLKAHRDIFESQYGLAFDRDLLFQRGANPCLNIRNSILKESIDLPGGRFSKSVFNFIPSQLHPFINIINESFDATHEREWRHVGDMPFKYEDVLFVFCPVKDFSTFSLVQSAGRPVLFDLAWLDRV</sequence>
<dbReference type="EMBL" id="AP028679">
    <property type="protein sequence ID" value="BEQ12999.1"/>
    <property type="molecule type" value="Genomic_DNA"/>
</dbReference>
<protein>
    <submittedName>
        <fullName evidence="1">Uncharacterized protein</fullName>
    </submittedName>
</protein>
<dbReference type="Proteomes" id="UP001366166">
    <property type="component" value="Chromosome"/>
</dbReference>
<dbReference type="KEGG" id="dmp:FAK_00650"/>
<accession>A0AAU9EI85</accession>
<evidence type="ECO:0000313" key="2">
    <source>
        <dbReference type="Proteomes" id="UP001366166"/>
    </source>
</evidence>
<name>A0AAU9EI85_9BACT</name>